<dbReference type="KEGG" id="dha:DEHA2B04224g"/>
<dbReference type="GeneID" id="8998180"/>
<dbReference type="SMART" id="SM00386">
    <property type="entry name" value="HAT"/>
    <property type="match status" value="5"/>
</dbReference>
<dbReference type="Pfam" id="PF23240">
    <property type="entry name" value="HAT_PRP39_N"/>
    <property type="match status" value="1"/>
</dbReference>
<organism evidence="8 9">
    <name type="scientific">Debaryomyces hansenii (strain ATCC 36239 / CBS 767 / BCRC 21394 / JCM 1990 / NBRC 0083 / IGC 2968)</name>
    <name type="common">Yeast</name>
    <name type="synonym">Torulaspora hansenii</name>
    <dbReference type="NCBI Taxonomy" id="284592"/>
    <lineage>
        <taxon>Eukaryota</taxon>
        <taxon>Fungi</taxon>
        <taxon>Dikarya</taxon>
        <taxon>Ascomycota</taxon>
        <taxon>Saccharomycotina</taxon>
        <taxon>Pichiomycetes</taxon>
        <taxon>Debaryomycetaceae</taxon>
        <taxon>Debaryomyces</taxon>
    </lineage>
</organism>
<name>B5RT43_DEBHA</name>
<sequence length="777" mass="91760">MFSRTFRLPSDCIERSSGLGSSVTESQSLSQEDNPPANQDAEKLSTKISSKISQSDPWQLLEEEIIQNPNDITKWDLLFKSFDEKFEELYDEQNKESISDEFKKYVHRSYSDLLQRFPYLNNYWKNFSIFEYKLNGADASIDVLSKSVNNFPHSIDLWSDYMSALITQYEGTPEASRQQEQINFIRAQFDKALTYNGQQFLSHPLWDKLFEFETSLNVDDEETSREIFFTCLKVVRIPLYQYAQYYKKFVEINKKFSINDVFSMEQDKDLLIEEYLKRFNKGSVEEFSLIEEHQIIDDYSYKIFTKTQAKVNEKWKYESALAITEFSLQNYSQIEEESEKWINYLNYEIENYRSLDTENKDKIIQYEYAVNIFERALIPLCLNSKIWLKYLAFINTSHLENEEKYDKMKAIYDLAINRFIPLDDNYIRFSYGIFFMKYDKFELSNELFFDLIKLFGGLGSSKVYQKDDYLEAVNSLIRLWSQVLDENKITKIVEGIIDNYFEKPDRYTKRPGASETNKKVKDESSEKFIFNDNYVKIFEKLLNDESICVVIDFYLNYLITNLTQSTHIKIRKFFNRYYKESAIQKSVKFWKFFVEFEGLIHHNMVNLKKIIKHIQYNTQLPKAILDSFIDLNYEIVSANLSEIFDNNANTGRSDDTLIMYDNDISESLIVNSSGRKRLSNNNYIIQELEEAKLAKSQNKYESGQPLVNREEELLKIIRKHADHPGILVDHTPEISNKIMNEGNWVSLDKDVVDVPNFPTFKNVEKASLPIVFPSNDI</sequence>
<dbReference type="OMA" id="ICANMAE"/>
<dbReference type="HOGENOM" id="CLU_024449_0_0_1"/>
<proteinExistence type="inferred from homology"/>
<dbReference type="InterPro" id="IPR011990">
    <property type="entry name" value="TPR-like_helical_dom_sf"/>
</dbReference>
<dbReference type="VEuPathDB" id="FungiDB:DEHA2B04224g"/>
<dbReference type="InterPro" id="IPR059164">
    <property type="entry name" value="HAT_PRP39_C"/>
</dbReference>
<evidence type="ECO:0000256" key="4">
    <source>
        <dbReference type="ARBA" id="ARBA00023187"/>
    </source>
</evidence>
<dbReference type="STRING" id="284592.B5RT43"/>
<dbReference type="GO" id="GO:0030627">
    <property type="term" value="F:pre-mRNA 5'-splice site binding"/>
    <property type="evidence" value="ECO:0007669"/>
    <property type="project" value="TreeGrafter"/>
</dbReference>
<feature type="region of interest" description="Disordered" evidence="7">
    <location>
        <begin position="15"/>
        <end position="41"/>
    </location>
</feature>
<dbReference type="FunCoup" id="B5RT43">
    <property type="interactions" value="196"/>
</dbReference>
<evidence type="ECO:0000256" key="6">
    <source>
        <dbReference type="ARBA" id="ARBA00038019"/>
    </source>
</evidence>
<dbReference type="OrthoDB" id="10265668at2759"/>
<evidence type="ECO:0000256" key="3">
    <source>
        <dbReference type="ARBA" id="ARBA00022737"/>
    </source>
</evidence>
<reference evidence="8 9" key="1">
    <citation type="journal article" date="2004" name="Nature">
        <title>Genome evolution in yeasts.</title>
        <authorList>
            <consortium name="Genolevures"/>
            <person name="Dujon B."/>
            <person name="Sherman D."/>
            <person name="Fischer G."/>
            <person name="Durrens P."/>
            <person name="Casaregola S."/>
            <person name="Lafontaine I."/>
            <person name="de Montigny J."/>
            <person name="Marck C."/>
            <person name="Neuveglise C."/>
            <person name="Talla E."/>
            <person name="Goffard N."/>
            <person name="Frangeul L."/>
            <person name="Aigle M."/>
            <person name="Anthouard V."/>
            <person name="Babour A."/>
            <person name="Barbe V."/>
            <person name="Barnay S."/>
            <person name="Blanchin S."/>
            <person name="Beckerich J.M."/>
            <person name="Beyne E."/>
            <person name="Bleykasten C."/>
            <person name="Boisrame A."/>
            <person name="Boyer J."/>
            <person name="Cattolico L."/>
            <person name="Confanioleri F."/>
            <person name="de Daruvar A."/>
            <person name="Despons L."/>
            <person name="Fabre E."/>
            <person name="Fairhead C."/>
            <person name="Ferry-Dumazet H."/>
            <person name="Groppi A."/>
            <person name="Hantraye F."/>
            <person name="Hennequin C."/>
            <person name="Jauniaux N."/>
            <person name="Joyet P."/>
            <person name="Kachouri R."/>
            <person name="Kerrest A."/>
            <person name="Koszul R."/>
            <person name="Lemaire M."/>
            <person name="Lesur I."/>
            <person name="Ma L."/>
            <person name="Muller H."/>
            <person name="Nicaud J.M."/>
            <person name="Nikolski M."/>
            <person name="Oztas S."/>
            <person name="Ozier-Kalogeropoulos O."/>
            <person name="Pellenz S."/>
            <person name="Potier S."/>
            <person name="Richard G.F."/>
            <person name="Straub M.L."/>
            <person name="Suleau A."/>
            <person name="Swennene D."/>
            <person name="Tekaia F."/>
            <person name="Wesolowski-Louvel M."/>
            <person name="Westhof E."/>
            <person name="Wirth B."/>
            <person name="Zeniou-Meyer M."/>
            <person name="Zivanovic I."/>
            <person name="Bolotin-Fukuhara M."/>
            <person name="Thierry A."/>
            <person name="Bouchier C."/>
            <person name="Caudron B."/>
            <person name="Scarpelli C."/>
            <person name="Gaillardin C."/>
            <person name="Weissenbach J."/>
            <person name="Wincker P."/>
            <person name="Souciet J.L."/>
        </authorList>
    </citation>
    <scope>NUCLEOTIDE SEQUENCE [LARGE SCALE GENOMIC DNA]</scope>
    <source>
        <strain evidence="9">ATCC 36239 / CBS 767 / BCRC 21394 / JCM 1990 / NBRC 0083 / IGC 2968</strain>
    </source>
</reference>
<dbReference type="SUPFAM" id="SSF48452">
    <property type="entry name" value="TPR-like"/>
    <property type="match status" value="1"/>
</dbReference>
<dbReference type="GO" id="GO:0000243">
    <property type="term" value="C:commitment complex"/>
    <property type="evidence" value="ECO:0007669"/>
    <property type="project" value="TreeGrafter"/>
</dbReference>
<evidence type="ECO:0000256" key="5">
    <source>
        <dbReference type="ARBA" id="ARBA00023242"/>
    </source>
</evidence>
<gene>
    <name evidence="8" type="ordered locus">DEHA2B04224g</name>
</gene>
<keyword evidence="9" id="KW-1185">Reference proteome</keyword>
<dbReference type="PANTHER" id="PTHR17204:SF5">
    <property type="entry name" value="PRE-MRNA-PROCESSING FACTOR 39"/>
    <property type="match status" value="1"/>
</dbReference>
<dbReference type="Pfam" id="PF23241">
    <property type="entry name" value="HAT_PRP39_C"/>
    <property type="match status" value="1"/>
</dbReference>
<accession>B5RT43</accession>
<dbReference type="EMBL" id="CR382134">
    <property type="protein sequence ID" value="CAR65448.1"/>
    <property type="molecule type" value="Genomic_DNA"/>
</dbReference>
<evidence type="ECO:0000313" key="8">
    <source>
        <dbReference type="EMBL" id="CAR65448.1"/>
    </source>
</evidence>
<dbReference type="InParanoid" id="B5RT43"/>
<dbReference type="PANTHER" id="PTHR17204">
    <property type="entry name" value="PRE-MRNA PROCESSING PROTEIN PRP39-RELATED"/>
    <property type="match status" value="1"/>
</dbReference>
<evidence type="ECO:0000256" key="7">
    <source>
        <dbReference type="SAM" id="MobiDB-lite"/>
    </source>
</evidence>
<evidence type="ECO:0000256" key="2">
    <source>
        <dbReference type="ARBA" id="ARBA00022664"/>
    </source>
</evidence>
<comment type="subcellular location">
    <subcellularLocation>
        <location evidence="1">Nucleus</location>
    </subcellularLocation>
</comment>
<dbReference type="AlphaFoldDB" id="B5RT43"/>
<evidence type="ECO:0000313" key="9">
    <source>
        <dbReference type="Proteomes" id="UP000000599"/>
    </source>
</evidence>
<dbReference type="Gene3D" id="1.25.40.10">
    <property type="entry name" value="Tetratricopeptide repeat domain"/>
    <property type="match status" value="2"/>
</dbReference>
<keyword evidence="3" id="KW-0677">Repeat</keyword>
<dbReference type="GO" id="GO:0071004">
    <property type="term" value="C:U2-type prespliceosome"/>
    <property type="evidence" value="ECO:0007669"/>
    <property type="project" value="TreeGrafter"/>
</dbReference>
<keyword evidence="2" id="KW-0507">mRNA processing</keyword>
<dbReference type="InterPro" id="IPR003107">
    <property type="entry name" value="HAT"/>
</dbReference>
<dbReference type="eggNOG" id="KOG1258">
    <property type="taxonomic scope" value="Eukaryota"/>
</dbReference>
<keyword evidence="4" id="KW-0508">mRNA splicing</keyword>
<feature type="compositionally biased region" description="Polar residues" evidence="7">
    <location>
        <begin position="18"/>
        <end position="37"/>
    </location>
</feature>
<comment type="similarity">
    <text evidence="6">Belongs to the PRP39 family.</text>
</comment>
<evidence type="ECO:0000256" key="1">
    <source>
        <dbReference type="ARBA" id="ARBA00004123"/>
    </source>
</evidence>
<keyword evidence="5" id="KW-0539">Nucleus</keyword>
<dbReference type="Proteomes" id="UP000000599">
    <property type="component" value="Chromosome B"/>
</dbReference>
<dbReference type="GO" id="GO:0005685">
    <property type="term" value="C:U1 snRNP"/>
    <property type="evidence" value="ECO:0007669"/>
    <property type="project" value="TreeGrafter"/>
</dbReference>
<dbReference type="GO" id="GO:0000395">
    <property type="term" value="P:mRNA 5'-splice site recognition"/>
    <property type="evidence" value="ECO:0007669"/>
    <property type="project" value="TreeGrafter"/>
</dbReference>
<protein>
    <submittedName>
        <fullName evidence="8">DEHA2B04224p</fullName>
    </submittedName>
</protein>
<dbReference type="RefSeq" id="XP_002770078.1">
    <property type="nucleotide sequence ID" value="XM_002770032.1"/>
</dbReference>